<dbReference type="EMBL" id="AADV02000012">
    <property type="protein sequence ID" value="EAM50916.1"/>
    <property type="molecule type" value="Genomic_DNA"/>
</dbReference>
<comment type="caution">
    <text evidence="2">The sequence shown here is derived from an EMBL/GenBank/DDBJ whole genome shotgun (WGS) entry which is preliminary data.</text>
</comment>
<dbReference type="KEGG" id="cwa:CwatDRAFT_3745"/>
<reference evidence="2" key="2">
    <citation type="submission" date="2005-06" db="EMBL/GenBank/DDBJ databases">
        <title>Sequencing of the draft genome and assembly of Crocosphaera watsonii WH 8501.</title>
        <authorList>
            <consortium name="US DOE Joint Genome Institute (JGI-PGF)"/>
            <person name="Copeland A."/>
            <person name="Lucas S."/>
            <person name="Lapidus A."/>
            <person name="Barry K."/>
            <person name="Detter C."/>
            <person name="Glavina T."/>
            <person name="Hammon N."/>
            <person name="Israni S."/>
            <person name="Pitluck S."/>
            <person name="Richardson P."/>
        </authorList>
    </citation>
    <scope>NUCLEOTIDE SEQUENCE [LARGE SCALE GENOMIC DNA]</scope>
    <source>
        <strain evidence="2">WH 8501</strain>
    </source>
</reference>
<accession>Q4C410</accession>
<keyword evidence="3" id="KW-1185">Reference proteome</keyword>
<keyword evidence="1" id="KW-0732">Signal</keyword>
<feature type="chain" id="PRO_5004235568" description="PEP-CTERM protein-sorting domain-containing protein" evidence="1">
    <location>
        <begin position="28"/>
        <end position="192"/>
    </location>
</feature>
<sequence length="192" mass="20175">MNRLTKLALGTVAASSGLMVAYAPAQAALLGDTVRAEFTAAGIGTFLDETDTVVDPGTEFSLPFGSNGLELDVKNDSFDIIYDLGVTSGVGADTTWILSDLDWVDTPGIITGVTLTSGDASLISGISFTDDTITIDLLSYTVPPQAAVETWSFNIETSKETVPEPLTILGSLTALGFGGFFKRKLNKKRNLG</sequence>
<protein>
    <recommendedName>
        <fullName evidence="4">PEP-CTERM protein-sorting domain-containing protein</fullName>
    </recommendedName>
</protein>
<evidence type="ECO:0000313" key="3">
    <source>
        <dbReference type="Proteomes" id="UP000003922"/>
    </source>
</evidence>
<dbReference type="NCBIfam" id="TIGR04155">
    <property type="entry name" value="cyano_PEP"/>
    <property type="match status" value="1"/>
</dbReference>
<evidence type="ECO:0008006" key="4">
    <source>
        <dbReference type="Google" id="ProtNLM"/>
    </source>
</evidence>
<organism evidence="2 3">
    <name type="scientific">Crocosphaera watsonii WH 8501</name>
    <dbReference type="NCBI Taxonomy" id="165597"/>
    <lineage>
        <taxon>Bacteria</taxon>
        <taxon>Bacillati</taxon>
        <taxon>Cyanobacteriota</taxon>
        <taxon>Cyanophyceae</taxon>
        <taxon>Oscillatoriophycideae</taxon>
        <taxon>Chroococcales</taxon>
        <taxon>Aphanothecaceae</taxon>
        <taxon>Crocosphaera</taxon>
    </lineage>
</organism>
<evidence type="ECO:0000256" key="1">
    <source>
        <dbReference type="SAM" id="SignalP"/>
    </source>
</evidence>
<dbReference type="NCBIfam" id="TIGR02595">
    <property type="entry name" value="PEP_CTERM"/>
    <property type="match status" value="1"/>
</dbReference>
<dbReference type="InterPro" id="IPR013424">
    <property type="entry name" value="Ice-binding_C"/>
</dbReference>
<gene>
    <name evidence="2" type="ORF">CwatDRAFT_3745</name>
</gene>
<dbReference type="Proteomes" id="UP000003922">
    <property type="component" value="Unassembled WGS sequence"/>
</dbReference>
<dbReference type="InterPro" id="IPR026374">
    <property type="entry name" value="Cyano_PEP"/>
</dbReference>
<proteinExistence type="predicted"/>
<dbReference type="RefSeq" id="WP_007305436.1">
    <property type="nucleotide sequence ID" value="NZ_AADV02000012.1"/>
</dbReference>
<feature type="signal peptide" evidence="1">
    <location>
        <begin position="1"/>
        <end position="27"/>
    </location>
</feature>
<dbReference type="AlphaFoldDB" id="Q4C410"/>
<reference evidence="2" key="1">
    <citation type="submission" date="2004-02" db="EMBL/GenBank/DDBJ databases">
        <authorList>
            <consortium name="DOE Joint Genome Institute"/>
        </authorList>
    </citation>
    <scope>NUCLEOTIDE SEQUENCE [LARGE SCALE GENOMIC DNA]</scope>
    <source>
        <strain evidence="2">WH 8501</strain>
    </source>
</reference>
<reference evidence="2" key="3">
    <citation type="submission" date="2016-12" db="EMBL/GenBank/DDBJ databases">
        <title>Annotation of the draft genome assembly of Crocosphaera watsonii WH 8501.</title>
        <authorList>
            <consortium name="US DOE Joint Genome Institute (JGI-ORNL)"/>
            <person name="Larimer F."/>
            <person name="Land M."/>
        </authorList>
    </citation>
    <scope>NUCLEOTIDE SEQUENCE</scope>
    <source>
        <strain evidence="2">WH 8501</strain>
    </source>
</reference>
<evidence type="ECO:0000313" key="2">
    <source>
        <dbReference type="EMBL" id="EAM50916.1"/>
    </source>
</evidence>
<name>Q4C410_CROWT</name>